<evidence type="ECO:0000256" key="2">
    <source>
        <dbReference type="ARBA" id="ARBA00010145"/>
    </source>
</evidence>
<comment type="similarity">
    <text evidence="2">Belongs to the auxin efflux carrier (TC 2.A.69) family.</text>
</comment>
<evidence type="ECO:0000256" key="7">
    <source>
        <dbReference type="ARBA" id="ARBA00023136"/>
    </source>
</evidence>
<dbReference type="PANTHER" id="PTHR36838">
    <property type="entry name" value="AUXIN EFFLUX CARRIER FAMILY PROTEIN"/>
    <property type="match status" value="1"/>
</dbReference>
<evidence type="ECO:0000256" key="3">
    <source>
        <dbReference type="ARBA" id="ARBA00022448"/>
    </source>
</evidence>
<feature type="transmembrane region" description="Helical" evidence="8">
    <location>
        <begin position="287"/>
        <end position="309"/>
    </location>
</feature>
<keyword evidence="6 8" id="KW-1133">Transmembrane helix</keyword>
<accession>A0A9D2L698</accession>
<dbReference type="GO" id="GO:0005886">
    <property type="term" value="C:plasma membrane"/>
    <property type="evidence" value="ECO:0007669"/>
    <property type="project" value="UniProtKB-SubCell"/>
</dbReference>
<dbReference type="EMBL" id="DWYS01000034">
    <property type="protein sequence ID" value="HJB06749.1"/>
    <property type="molecule type" value="Genomic_DNA"/>
</dbReference>
<evidence type="ECO:0000256" key="8">
    <source>
        <dbReference type="SAM" id="Phobius"/>
    </source>
</evidence>
<dbReference type="GO" id="GO:0055085">
    <property type="term" value="P:transmembrane transport"/>
    <property type="evidence" value="ECO:0007669"/>
    <property type="project" value="InterPro"/>
</dbReference>
<dbReference type="Gene3D" id="1.20.1530.20">
    <property type="match status" value="1"/>
</dbReference>
<dbReference type="Proteomes" id="UP000886804">
    <property type="component" value="Unassembled WGS sequence"/>
</dbReference>
<evidence type="ECO:0000256" key="1">
    <source>
        <dbReference type="ARBA" id="ARBA00004651"/>
    </source>
</evidence>
<organism evidence="9 10">
    <name type="scientific">Candidatus Enterocloster faecavium</name>
    <dbReference type="NCBI Taxonomy" id="2838560"/>
    <lineage>
        <taxon>Bacteria</taxon>
        <taxon>Bacillati</taxon>
        <taxon>Bacillota</taxon>
        <taxon>Clostridia</taxon>
        <taxon>Lachnospirales</taxon>
        <taxon>Lachnospiraceae</taxon>
        <taxon>Enterocloster</taxon>
    </lineage>
</organism>
<comment type="subcellular location">
    <subcellularLocation>
        <location evidence="1">Cell membrane</location>
        <topology evidence="1">Multi-pass membrane protein</topology>
    </subcellularLocation>
</comment>
<feature type="transmembrane region" description="Helical" evidence="8">
    <location>
        <begin position="198"/>
        <end position="218"/>
    </location>
</feature>
<dbReference type="InterPro" id="IPR038770">
    <property type="entry name" value="Na+/solute_symporter_sf"/>
</dbReference>
<evidence type="ECO:0000313" key="9">
    <source>
        <dbReference type="EMBL" id="HJB06749.1"/>
    </source>
</evidence>
<feature type="transmembrane region" description="Helical" evidence="8">
    <location>
        <begin position="129"/>
        <end position="148"/>
    </location>
</feature>
<keyword evidence="5 8" id="KW-0812">Transmembrane</keyword>
<evidence type="ECO:0000256" key="4">
    <source>
        <dbReference type="ARBA" id="ARBA00022475"/>
    </source>
</evidence>
<dbReference type="PANTHER" id="PTHR36838:SF4">
    <property type="entry name" value="AUXIN EFFLUX CARRIER FAMILY PROTEIN"/>
    <property type="match status" value="1"/>
</dbReference>
<evidence type="ECO:0000256" key="5">
    <source>
        <dbReference type="ARBA" id="ARBA00022692"/>
    </source>
</evidence>
<evidence type="ECO:0000313" key="10">
    <source>
        <dbReference type="Proteomes" id="UP000886804"/>
    </source>
</evidence>
<feature type="transmembrane region" description="Helical" evidence="8">
    <location>
        <begin position="6"/>
        <end position="24"/>
    </location>
</feature>
<name>A0A9D2L698_9FIRM</name>
<feature type="transmembrane region" description="Helical" evidence="8">
    <location>
        <begin position="169"/>
        <end position="186"/>
    </location>
</feature>
<keyword evidence="3" id="KW-0813">Transport</keyword>
<keyword evidence="4" id="KW-1003">Cell membrane</keyword>
<protein>
    <submittedName>
        <fullName evidence="9">AEC family transporter</fullName>
    </submittedName>
</protein>
<feature type="transmembrane region" description="Helical" evidence="8">
    <location>
        <begin position="99"/>
        <end position="117"/>
    </location>
</feature>
<sequence>MDSFFVAFNAVVPFFIYFAFGYGIRMTGLVDKPFLVRLNQMIFKVFFPVMMFNNIYRIDAGTLVNPLLVGVNILCVFAVIGCAMLVVPRLVKENSRRGVIVQAIYRGNCALFAIPLAENVFGPEGGSLASVSLSFIIPIYNVMAVLILEYFRGGKPSLPQLLVKMITNPMIMGSAVGAVFLFLGIKLPQCVEKPVSEYAALCTPLACFVMGGTLQFASVRRDLKYLIPTLTAKLMVIPMFMVLLSVALDFKPVECFVLFTQFATPVAAASYPMAQNMGGDGDLANEMVVVSSASCVFTMFFWIFITRYLGII</sequence>
<gene>
    <name evidence="9" type="ORF">H9716_02660</name>
</gene>
<feature type="transmembrane region" description="Helical" evidence="8">
    <location>
        <begin position="36"/>
        <end position="55"/>
    </location>
</feature>
<dbReference type="InterPro" id="IPR004776">
    <property type="entry name" value="Mem_transp_PIN-like"/>
</dbReference>
<comment type="caution">
    <text evidence="9">The sequence shown here is derived from an EMBL/GenBank/DDBJ whole genome shotgun (WGS) entry which is preliminary data.</text>
</comment>
<feature type="transmembrane region" description="Helical" evidence="8">
    <location>
        <begin position="230"/>
        <end position="248"/>
    </location>
</feature>
<dbReference type="Pfam" id="PF03547">
    <property type="entry name" value="Mem_trans"/>
    <property type="match status" value="1"/>
</dbReference>
<feature type="transmembrane region" description="Helical" evidence="8">
    <location>
        <begin position="67"/>
        <end position="87"/>
    </location>
</feature>
<keyword evidence="7 8" id="KW-0472">Membrane</keyword>
<dbReference type="AlphaFoldDB" id="A0A9D2L698"/>
<reference evidence="9" key="1">
    <citation type="journal article" date="2021" name="PeerJ">
        <title>Extensive microbial diversity within the chicken gut microbiome revealed by metagenomics and culture.</title>
        <authorList>
            <person name="Gilroy R."/>
            <person name="Ravi A."/>
            <person name="Getino M."/>
            <person name="Pursley I."/>
            <person name="Horton D.L."/>
            <person name="Alikhan N.F."/>
            <person name="Baker D."/>
            <person name="Gharbi K."/>
            <person name="Hall N."/>
            <person name="Watson M."/>
            <person name="Adriaenssens E.M."/>
            <person name="Foster-Nyarko E."/>
            <person name="Jarju S."/>
            <person name="Secka A."/>
            <person name="Antonio M."/>
            <person name="Oren A."/>
            <person name="Chaudhuri R.R."/>
            <person name="La Ragione R."/>
            <person name="Hildebrand F."/>
            <person name="Pallen M.J."/>
        </authorList>
    </citation>
    <scope>NUCLEOTIDE SEQUENCE</scope>
    <source>
        <strain evidence="9">CHK188-4685</strain>
    </source>
</reference>
<evidence type="ECO:0000256" key="6">
    <source>
        <dbReference type="ARBA" id="ARBA00022989"/>
    </source>
</evidence>
<proteinExistence type="inferred from homology"/>
<reference evidence="9" key="2">
    <citation type="submission" date="2021-04" db="EMBL/GenBank/DDBJ databases">
        <authorList>
            <person name="Gilroy R."/>
        </authorList>
    </citation>
    <scope>NUCLEOTIDE SEQUENCE</scope>
    <source>
        <strain evidence="9">CHK188-4685</strain>
    </source>
</reference>